<organism evidence="3 4">
    <name type="scientific">Penicillium antarcticum</name>
    <dbReference type="NCBI Taxonomy" id="416450"/>
    <lineage>
        <taxon>Eukaryota</taxon>
        <taxon>Fungi</taxon>
        <taxon>Dikarya</taxon>
        <taxon>Ascomycota</taxon>
        <taxon>Pezizomycotina</taxon>
        <taxon>Eurotiomycetes</taxon>
        <taxon>Eurotiomycetidae</taxon>
        <taxon>Eurotiales</taxon>
        <taxon>Aspergillaceae</taxon>
        <taxon>Penicillium</taxon>
    </lineage>
</organism>
<dbReference type="OrthoDB" id="5419608at2759"/>
<evidence type="ECO:0000256" key="1">
    <source>
        <dbReference type="SAM" id="MobiDB-lite"/>
    </source>
</evidence>
<gene>
    <name evidence="3" type="ORF">PENANT_c036G07806</name>
</gene>
<feature type="chain" id="PRO_5012731876" evidence="2">
    <location>
        <begin position="18"/>
        <end position="192"/>
    </location>
</feature>
<comment type="caution">
    <text evidence="3">The sequence shown here is derived from an EMBL/GenBank/DDBJ whole genome shotgun (WGS) entry which is preliminary data.</text>
</comment>
<dbReference type="EMBL" id="MDYN01000036">
    <property type="protein sequence ID" value="OQD80397.1"/>
    <property type="molecule type" value="Genomic_DNA"/>
</dbReference>
<proteinExistence type="predicted"/>
<evidence type="ECO:0000313" key="3">
    <source>
        <dbReference type="EMBL" id="OQD80397.1"/>
    </source>
</evidence>
<protein>
    <submittedName>
        <fullName evidence="3">Uncharacterized protein</fullName>
    </submittedName>
</protein>
<reference evidence="4" key="1">
    <citation type="journal article" date="2017" name="Nat. Microbiol.">
        <title>Global analysis of biosynthetic gene clusters reveals vast potential of secondary metabolite production in Penicillium species.</title>
        <authorList>
            <person name="Nielsen J.C."/>
            <person name="Grijseels S."/>
            <person name="Prigent S."/>
            <person name="Ji B."/>
            <person name="Dainat J."/>
            <person name="Nielsen K.F."/>
            <person name="Frisvad J.C."/>
            <person name="Workman M."/>
            <person name="Nielsen J."/>
        </authorList>
    </citation>
    <scope>NUCLEOTIDE SEQUENCE [LARGE SCALE GENOMIC DNA]</scope>
    <source>
        <strain evidence="4">IBT 31811</strain>
    </source>
</reference>
<name>A0A1V6PUJ7_9EURO</name>
<evidence type="ECO:0000313" key="4">
    <source>
        <dbReference type="Proteomes" id="UP000191672"/>
    </source>
</evidence>
<keyword evidence="2" id="KW-0732">Signal</keyword>
<evidence type="ECO:0000256" key="2">
    <source>
        <dbReference type="SAM" id="SignalP"/>
    </source>
</evidence>
<feature type="signal peptide" evidence="2">
    <location>
        <begin position="1"/>
        <end position="17"/>
    </location>
</feature>
<dbReference type="AlphaFoldDB" id="A0A1V6PUJ7"/>
<keyword evidence="4" id="KW-1185">Reference proteome</keyword>
<feature type="region of interest" description="Disordered" evidence="1">
    <location>
        <begin position="112"/>
        <end position="170"/>
    </location>
</feature>
<sequence length="192" mass="18606">MQYKSLAFLLLSATALASPAPQASGTDDMDEIPNSILVALQTAIPSSVLAEIMTDPGYVNSAISNAIISSVYPDWYSNVPESAKPYITSALMEESPTAYSSAVAAATSSISGSASGSSTPSMTSSGASSTGVTTSTITSTESSSTADSSDSASSSSASGSASSSTSDGGAAPTGVAMGFAAGAGVLGLALAL</sequence>
<accession>A0A1V6PUJ7</accession>
<dbReference type="Proteomes" id="UP000191672">
    <property type="component" value="Unassembled WGS sequence"/>
</dbReference>